<proteinExistence type="predicted"/>
<name>A0A3B0VGE1_9ZZZZ</name>
<sequence>MQKFRFLTTQTNFSLRWFLIFLFFVLFLITSVNIVSALTSENARWTDYPHTQETKAHTYAFAILPGR</sequence>
<evidence type="ECO:0000313" key="1">
    <source>
        <dbReference type="EMBL" id="VAW31126.1"/>
    </source>
</evidence>
<gene>
    <name evidence="1" type="ORF">MNBD_CHLOROFLEXI01-1837</name>
</gene>
<accession>A0A3B0VGE1</accession>
<dbReference type="EMBL" id="UOEU01000163">
    <property type="protein sequence ID" value="VAW31126.1"/>
    <property type="molecule type" value="Genomic_DNA"/>
</dbReference>
<reference evidence="1" key="1">
    <citation type="submission" date="2018-06" db="EMBL/GenBank/DDBJ databases">
        <authorList>
            <person name="Zhirakovskaya E."/>
        </authorList>
    </citation>
    <scope>NUCLEOTIDE SEQUENCE</scope>
</reference>
<organism evidence="1">
    <name type="scientific">hydrothermal vent metagenome</name>
    <dbReference type="NCBI Taxonomy" id="652676"/>
    <lineage>
        <taxon>unclassified sequences</taxon>
        <taxon>metagenomes</taxon>
        <taxon>ecological metagenomes</taxon>
    </lineage>
</organism>
<protein>
    <submittedName>
        <fullName evidence="1">Uncharacterized protein</fullName>
    </submittedName>
</protein>
<dbReference type="AlphaFoldDB" id="A0A3B0VGE1"/>